<dbReference type="SMART" id="SM00222">
    <property type="entry name" value="Sec7"/>
    <property type="match status" value="1"/>
</dbReference>
<dbReference type="InterPro" id="IPR016159">
    <property type="entry name" value="Cullin_repeat-like_dom_sf"/>
</dbReference>
<dbReference type="Proteomes" id="UP001642484">
    <property type="component" value="Unassembled WGS sequence"/>
</dbReference>
<dbReference type="InterPro" id="IPR001373">
    <property type="entry name" value="Cullin_N"/>
</dbReference>
<dbReference type="InterPro" id="IPR012317">
    <property type="entry name" value="Poly(ADP-ribose)pol_cat_dom"/>
</dbReference>
<dbReference type="Pfam" id="PF00644">
    <property type="entry name" value="PARP"/>
    <property type="match status" value="2"/>
</dbReference>
<dbReference type="InterPro" id="IPR045093">
    <property type="entry name" value="Cullin"/>
</dbReference>
<evidence type="ECO:0000256" key="6">
    <source>
        <dbReference type="SAM" id="Coils"/>
    </source>
</evidence>
<keyword evidence="5" id="KW-0808">Transferase</keyword>
<dbReference type="InterPro" id="IPR004380">
    <property type="entry name" value="Asp_race"/>
</dbReference>
<dbReference type="InterPro" id="IPR019410">
    <property type="entry name" value="Methyltransf_16"/>
</dbReference>
<feature type="compositionally biased region" description="Polar residues" evidence="7">
    <location>
        <begin position="2084"/>
        <end position="2099"/>
    </location>
</feature>
<dbReference type="InterPro" id="IPR000904">
    <property type="entry name" value="Sec7_dom"/>
</dbReference>
<keyword evidence="8" id="KW-0812">Transmembrane</keyword>
<proteinExistence type="inferred from homology"/>
<comment type="similarity">
    <text evidence="2">Belongs to the aspartate/glutamate racemases family.</text>
</comment>
<dbReference type="SUPFAM" id="SSF46785">
    <property type="entry name" value="Winged helix' DNA-binding domain"/>
    <property type="match status" value="1"/>
</dbReference>
<feature type="coiled-coil region" evidence="6">
    <location>
        <begin position="596"/>
        <end position="641"/>
    </location>
</feature>
<keyword evidence="5" id="KW-0328">Glycosyltransferase</keyword>
<dbReference type="Pfam" id="PF01177">
    <property type="entry name" value="Asp_Glu_race"/>
    <property type="match status" value="1"/>
</dbReference>
<dbReference type="InterPro" id="IPR015942">
    <property type="entry name" value="Asp/Glu/hydantoin_racemase"/>
</dbReference>
<dbReference type="Gene3D" id="3.30.230.130">
    <property type="entry name" value="Cullin, Chain C, Domain 2"/>
    <property type="match status" value="1"/>
</dbReference>
<dbReference type="SUPFAM" id="SSF75632">
    <property type="entry name" value="Cullin homology domain"/>
    <property type="match status" value="1"/>
</dbReference>
<feature type="coiled-coil region" evidence="6">
    <location>
        <begin position="84"/>
        <end position="143"/>
    </location>
</feature>
<sequence length="3511" mass="394388">MSVRLFSLLHVFLLLDGANPIYAANPVRKVVNLLQNMKTKVEKEGETEKELYEKFQCYCKKNIGEMEESLKVNEAKLPPLRKNLVATEEELNKVTAQIQTAKTERQEAEDGVAQAAALRRGEAESFQKTSEEQTNAIESIEQAIAALTKGMAESFLQTDAAESLRRFAFDKDGLEEMERQDLLAFLQHGSDYVPQSGQILGMLKHMGSDTREALAEAQATEAKAVQEFKELSAAKSKEIKALTTTIEEKVEDQGELKVALVRWKSDLADTEAAREEDQKVLLSLHSSCDKKASAWEARVKTRAEELLAIDETVKVLDSDDARNSLRKALPETSFLQVDSEDRKARALQGLLRQAPGSGADLLLLALKGQKIGFDKVVQMIDSMKVTMKKEQENEKKKKEYCKQQFTGSDDKKRGLLLQVSNKETKMESAKDVLKVMESEIQELNEGLQRLDKDVADATEQRKKEHQEFLEMEKTSGEAAQLLQVAKKRLKQFYAKPPSLVEVSELVSVPGQAPETFDDYHKADEAAGVFVLLDALIRDIEHQMSQAETEEQEDQKGYEKIMQDRSKKRESDSQSVAKKTARKADVSSDLQVLKEGKANVKKELSATEDYIKNLHDECDWLLSNFQARSEAREEEVESLDRAKAVLQGAEFSFLQARTLTAASPGVSEGGEGAGEDMADVMRVAEFLSIASIVPLEDGWEKIKNEGIKVLEEFLDTGHIRSAVPQNQDPTKPRIFSKANYAELYTTVYNMCTQRTPNNWSEHLYRRYGEAMSDYVQRQVLPALKDKTEIALMKELLHRWSNHKIYVKWMDRFFTYLDRYYVKLQSVEPLHNRGYSIFNQQVFTQVMKDTRAALLKIINQERQGEHIDQDLVKGVIEIFIDLGLNSPNLYNTEFEEAFLPATSSYFVRQASGWLSEDSFPEYLRKAEAALQAEEQRCCNYLSRTTLPKLKNVVIQAVLAAPQGQLLEKETGVVYLLDNDKREDLARMHRMFSLVEDGLAPIAQSFRQYVTDRGNQIVDERVEQQKQVSSKTEALNDPAFIQTLLELHDRFKGIVNECFSQDSRFQKSLKEAFEVFVNRDIGKYSFAALMSSFCDRILKKSGERLSDEQVENLLTKMVELFSFLSDKDLFAEIYRNQLSKRLLYETSASEDAEKSMIAKLKMKCGAQFTSKLEGMLTDLSLALDTQKDFKDHCEQLPEGKGALGNIDFNVTVLTTGFWPSYQVQEASLCPEMQKAIQVFSNYYNGKTQHRRLQWIHHLGQATIAAKLNGRRHDLIVNSYQALILLLFTRDEAHDLTFIQNSTGLEPSMCKKLLATLSIAKFKILSKTGDAKTIEDDATFSPNDGFVCQHRKIKIPPPVTEETHNKERVEEDRSIAIEAAIVRIMKMRKTLNHQQLVTEVLTQLAFFKPNPKLVKQRIEHLIERELRYTDTWPRKVEGGKREAQEMGKRPTPMVTARGPDLRRIGNEDAASMNAQGVAEKASRIDFIERLIVVPQHIGHFHALHASSMDWEEEVCLSPVGHDVFKVRIRELPMADGVHASTGCQLWSSSIVLARHLMARPELVEQKKVLEVGAGCGLLGIAVARLASSTLITDGDEEVVRNLARNIDLNRSLWSSQGEDHLTNVASRVLRWEELLEDPWPREDHVEVIVCSDVIYGNWGDTVAEALCSVLAPGGLVVLAASEDRRGGVKGFQEHMEQKGFGILETKLRLRPLGNFRIYHCQKDLKTSLLECEESLEPGCVSSKHDPLLDDVPPTEAKTSPPQTRSKTWRVVGGQRHGGIIVRRASIGVAKEDYQGRLKHGALVQELQRTKDRNKQYERYKAAPGEMGYAGTLEECENRSLAEPQSPGFAFSTSNDCIVYMNQGQSPSSFQVPITGIVTNNFFGTGEVKQASGHTDMTCYKKLPTTTTSTSTESTTPGSTTTSRSTTSTTATTTQGATSDRYSTQSDSFCSNALDPTDPSIMQRFPSVEQCWDFCGQQATCVACFQPCTDGTQGGCASPASCDFIAVSLCSTRVSAGCGALIWRKLATSGDSMLALRIVLIILGVIVLLGLIGAYCWWRRRQRRTATGTAPLTSSKETRVTKPDPATVGASSPSKAPKTISAQNEEGEAMSEAFRKTIPTYWGHSSESTDFNAMLYVTEEKHKIFEQLLGETYKARTTQDRPCPNGTCVKTPGGCACVQPEGDPGLPASYVIRRVIRVEDSRMWRRYTAKRDKLRERHAEAIPEPPVETAGLVGEHPGVFTPVDAQANEFYLWHGTHIRAALSIAHEDFRIDLAGSNAGTMYGKGCYLAENCTKADEYARDEPHGYYEGVFALLLCRVCMGKYLYTTERYEEAGRKVQSGEFDSTVGDRTKKANTFREFVVYNPDQVYPEYVILYSRQPRAEALESFCFRLSKLHAELPVYWQHCHVNPTIDRFEAQYLVRATSRRLLEDLANACHCAGKKVLAARRIEVSNMWNRYVRFKLRLKEELAASGLPAFASAQLLEGKMDRGEILTYTYLKNLYGQGVQTTISVDGLEDVIQEHLLWHGTSRESAEAIVRADFRIPQDAKHGFRFGSGLYFAEDLSKSLSYAPLELGSDGRRSSQFVLLCRVLCGQMHYTEQMTDSNATAQAKQVGKHAVLANPSSKGPREFIVLSEMQATEPTFMKTIGMITGISYVSGIDYYRGINERVARLLPGKIMPHNSEMVIVSVDCDEYVRLLKEEDTEGVQEYLLRAAWKLDRVMVDFIIIASNTAHICYSPMRARFPDRPVLHIADCVAKALPPGKRVGLLGTEPTMRDGSWLKERLALHGVQVLVPQKDEDRQRCYQIICDELSFEIFKEESRSFFADLARQLYSEGADGGVILGCTEIELLLRQSDVPEVPLYRSAELHMEAAALVQAGQANLEDYLPGVGSEFPFDVPALTEAQRVVFALRGNKRFGNRSWRDLEESSPLRQLCAWRLYGHGPNELLEPLLRVIRSADFAGPATFVALEATQHIVVALCEEQRNQTAEQLRHLASTLAEVCRAACDCVFEETNAQTDEATAAQMIALVGLCCSAAPDMPAEAQGDAFSQQDRVRAFTQVLKYWGHYRQSHTLRASAQATLQRMLDFALVDLTSPARADFLRAILGMMASDAEPGMPIERALLYLRCIQRLVMHPTSRRWAMSEQGKFMQNDIPLLLLSFCKLFPGSSPLLTLLLPVVNRIMWLCVDFWADQEGEGCGLLGALQVDGLLSGVYIRSLELAIAPLLGRAEAATSLTVTPEEAVHLVELLLESLYDLLEPSLVQTIWFSFDGDWRRPPLLEQMAGKAVQLVTERPPSSERPLPAHLMQLCSAVLTRIVRAFEDLHEGDKMATAELERVQKQWQLRRELWELMNKIEESPKKARAALEKSPLFEVVPVPPGASGEASEEWVFKLIWLFRAVHFVVPYSAVGEFFGQPKEDSEKAVMTFSETFDWGAADIEKALRSFLEAFLLPKEAQQIDRILRTFAHAYYHKHVEHCRSSGKEGAGYLKHPDAAYTFAFSVILLNSDQHNPKLKKRMSLK</sequence>
<dbReference type="Gene3D" id="1.10.10.10">
    <property type="entry name" value="Winged helix-like DNA-binding domain superfamily/Winged helix DNA-binding domain"/>
    <property type="match status" value="1"/>
</dbReference>
<evidence type="ECO:0000256" key="9">
    <source>
        <dbReference type="SAM" id="SignalP"/>
    </source>
</evidence>
<feature type="domain" description="SEC7" evidence="11">
    <location>
        <begin position="3328"/>
        <end position="3511"/>
    </location>
</feature>
<accession>A0ABP0LAW5</accession>
<dbReference type="Gene3D" id="3.40.50.150">
    <property type="entry name" value="Vaccinia Virus protein VP39"/>
    <property type="match status" value="1"/>
</dbReference>
<feature type="region of interest" description="Disordered" evidence="7">
    <location>
        <begin position="1433"/>
        <end position="1454"/>
    </location>
</feature>
<keyword evidence="8" id="KW-1133">Transmembrane helix</keyword>
<name>A0ABP0LAW5_9DINO</name>
<dbReference type="EMBL" id="CAXAMN010011792">
    <property type="protein sequence ID" value="CAK9036299.1"/>
    <property type="molecule type" value="Genomic_DNA"/>
</dbReference>
<feature type="compositionally biased region" description="Polar residues" evidence="7">
    <location>
        <begin position="1752"/>
        <end position="1761"/>
    </location>
</feature>
<comment type="caution">
    <text evidence="13">The sequence shown here is derived from an EMBL/GenBank/DDBJ whole genome shotgun (WGS) entry which is preliminary data.</text>
</comment>
<dbReference type="SMART" id="SM00884">
    <property type="entry name" value="Cullin_Nedd8"/>
    <property type="match status" value="1"/>
</dbReference>
<reference evidence="13 14" key="1">
    <citation type="submission" date="2024-02" db="EMBL/GenBank/DDBJ databases">
        <authorList>
            <person name="Chen Y."/>
            <person name="Shah S."/>
            <person name="Dougan E. K."/>
            <person name="Thang M."/>
            <person name="Chan C."/>
        </authorList>
    </citation>
    <scope>NUCLEOTIDE SEQUENCE [LARGE SCALE GENOMIC DNA]</scope>
</reference>
<dbReference type="NCBIfam" id="TIGR00035">
    <property type="entry name" value="asp_race"/>
    <property type="match status" value="1"/>
</dbReference>
<organism evidence="13 14">
    <name type="scientific">Durusdinium trenchii</name>
    <dbReference type="NCBI Taxonomy" id="1381693"/>
    <lineage>
        <taxon>Eukaryota</taxon>
        <taxon>Sar</taxon>
        <taxon>Alveolata</taxon>
        <taxon>Dinophyceae</taxon>
        <taxon>Suessiales</taxon>
        <taxon>Symbiodiniaceae</taxon>
        <taxon>Durusdinium</taxon>
    </lineage>
</organism>
<keyword evidence="8" id="KW-0472">Membrane</keyword>
<dbReference type="Gene3D" id="1.10.1000.11">
    <property type="entry name" value="Arf Nucleotide-binding Site Opener,domain 2"/>
    <property type="match status" value="1"/>
</dbReference>
<keyword evidence="14" id="KW-1185">Reference proteome</keyword>
<feature type="compositionally biased region" description="Low complexity" evidence="7">
    <location>
        <begin position="1901"/>
        <end position="1934"/>
    </location>
</feature>
<dbReference type="SUPFAM" id="SSF48425">
    <property type="entry name" value="Sec7 domain"/>
    <property type="match status" value="1"/>
</dbReference>
<feature type="domain" description="PARP catalytic" evidence="12">
    <location>
        <begin position="2393"/>
        <end position="2678"/>
    </location>
</feature>
<evidence type="ECO:0000256" key="3">
    <source>
        <dbReference type="PROSITE-ProRule" id="PRU00330"/>
    </source>
</evidence>
<dbReference type="Gene3D" id="3.40.50.1860">
    <property type="match status" value="2"/>
</dbReference>
<dbReference type="PANTHER" id="PTHR11932">
    <property type="entry name" value="CULLIN"/>
    <property type="match status" value="1"/>
</dbReference>
<dbReference type="SUPFAM" id="SSF53335">
    <property type="entry name" value="S-adenosyl-L-methionine-dependent methyltransferases"/>
    <property type="match status" value="1"/>
</dbReference>
<feature type="non-terminal residue" evidence="13">
    <location>
        <position position="3511"/>
    </location>
</feature>
<dbReference type="InterPro" id="IPR001920">
    <property type="entry name" value="Asp/Glu_race"/>
</dbReference>
<feature type="domain" description="Cullin family profile" evidence="10">
    <location>
        <begin position="1082"/>
        <end position="1314"/>
    </location>
</feature>
<dbReference type="InterPro" id="IPR029063">
    <property type="entry name" value="SAM-dependent_MTases_sf"/>
</dbReference>
<feature type="region of interest" description="Disordered" evidence="7">
    <location>
        <begin position="1740"/>
        <end position="1766"/>
    </location>
</feature>
<dbReference type="PROSITE" id="PS50190">
    <property type="entry name" value="SEC7"/>
    <property type="match status" value="1"/>
</dbReference>
<feature type="signal peptide" evidence="9">
    <location>
        <begin position="1"/>
        <end position="23"/>
    </location>
</feature>
<evidence type="ECO:0000259" key="11">
    <source>
        <dbReference type="PROSITE" id="PS50190"/>
    </source>
</evidence>
<dbReference type="InterPro" id="IPR019559">
    <property type="entry name" value="Cullin_neddylation_domain"/>
</dbReference>
<dbReference type="SMART" id="SM00182">
    <property type="entry name" value="CULLIN"/>
    <property type="match status" value="1"/>
</dbReference>
<dbReference type="CDD" id="cd02440">
    <property type="entry name" value="AdoMet_MTases"/>
    <property type="match status" value="1"/>
</dbReference>
<feature type="region of interest" description="Disordered" evidence="7">
    <location>
        <begin position="543"/>
        <end position="581"/>
    </location>
</feature>
<evidence type="ECO:0000259" key="10">
    <source>
        <dbReference type="PROSITE" id="PS50069"/>
    </source>
</evidence>
<dbReference type="InterPro" id="IPR036388">
    <property type="entry name" value="WH-like_DNA-bd_sf"/>
</dbReference>
<evidence type="ECO:0000313" key="14">
    <source>
        <dbReference type="Proteomes" id="UP001642484"/>
    </source>
</evidence>
<evidence type="ECO:0000256" key="2">
    <source>
        <dbReference type="ARBA" id="ARBA00007847"/>
    </source>
</evidence>
<dbReference type="PROSITE" id="PS50069">
    <property type="entry name" value="CULLIN_2"/>
    <property type="match status" value="1"/>
</dbReference>
<dbReference type="PROSITE" id="PS51059">
    <property type="entry name" value="PARP_CATALYTIC"/>
    <property type="match status" value="2"/>
</dbReference>
<dbReference type="Pfam" id="PF01369">
    <property type="entry name" value="Sec7"/>
    <property type="match status" value="1"/>
</dbReference>
<dbReference type="Pfam" id="PF26557">
    <property type="entry name" value="Cullin_AB"/>
    <property type="match status" value="1"/>
</dbReference>
<evidence type="ECO:0000256" key="4">
    <source>
        <dbReference type="RuleBase" id="RU003829"/>
    </source>
</evidence>
<feature type="transmembrane region" description="Helical" evidence="8">
    <location>
        <begin position="2030"/>
        <end position="2053"/>
    </location>
</feature>
<feature type="domain" description="PARP catalytic" evidence="12">
    <location>
        <begin position="2113"/>
        <end position="2380"/>
    </location>
</feature>
<comment type="similarity">
    <text evidence="1 3 4">Belongs to the cullin family.</text>
</comment>
<feature type="compositionally biased region" description="Basic and acidic residues" evidence="7">
    <location>
        <begin position="1433"/>
        <end position="1444"/>
    </location>
</feature>
<dbReference type="Pfam" id="PF00888">
    <property type="entry name" value="Cullin"/>
    <property type="match status" value="1"/>
</dbReference>
<keyword evidence="9" id="KW-0732">Signal</keyword>
<dbReference type="InterPro" id="IPR036317">
    <property type="entry name" value="Cullin_homology_sf"/>
</dbReference>
<feature type="region of interest" description="Disordered" evidence="7">
    <location>
        <begin position="1901"/>
        <end position="1943"/>
    </location>
</feature>
<evidence type="ECO:0000256" key="7">
    <source>
        <dbReference type="SAM" id="MobiDB-lite"/>
    </source>
</evidence>
<gene>
    <name evidence="13" type="ORF">CCMP2556_LOCUS20229</name>
</gene>
<feature type="coiled-coil region" evidence="6">
    <location>
        <begin position="419"/>
        <end position="467"/>
    </location>
</feature>
<evidence type="ECO:0000313" key="13">
    <source>
        <dbReference type="EMBL" id="CAK9036299.1"/>
    </source>
</evidence>
<dbReference type="SUPFAM" id="SSF53681">
    <property type="entry name" value="Aspartate/glutamate racemase"/>
    <property type="match status" value="2"/>
</dbReference>
<evidence type="ECO:0000259" key="12">
    <source>
        <dbReference type="PROSITE" id="PS51059"/>
    </source>
</evidence>
<dbReference type="EC" id="2.4.2.-" evidence="5"/>
<dbReference type="Pfam" id="PF10557">
    <property type="entry name" value="Cullin_Nedd8"/>
    <property type="match status" value="1"/>
</dbReference>
<feature type="compositionally biased region" description="Basic and acidic residues" evidence="7">
    <location>
        <begin position="553"/>
        <end position="571"/>
    </location>
</feature>
<keyword evidence="5" id="KW-0520">NAD</keyword>
<dbReference type="InterPro" id="IPR016158">
    <property type="entry name" value="Cullin_homology"/>
</dbReference>
<feature type="region of interest" description="Disordered" evidence="7">
    <location>
        <begin position="2062"/>
        <end position="2104"/>
    </location>
</feature>
<feature type="transmembrane region" description="Helical" evidence="8">
    <location>
        <begin position="1999"/>
        <end position="2018"/>
    </location>
</feature>
<dbReference type="InterPro" id="IPR059120">
    <property type="entry name" value="Cullin-like_AB"/>
</dbReference>
<evidence type="ECO:0000256" key="1">
    <source>
        <dbReference type="ARBA" id="ARBA00006019"/>
    </source>
</evidence>
<dbReference type="Gene3D" id="3.90.228.10">
    <property type="match status" value="2"/>
</dbReference>
<protein>
    <recommendedName>
        <fullName evidence="5">Poly [ADP-ribose] polymerase</fullName>
        <shortName evidence="5">PARP</shortName>
        <ecNumber evidence="5">2.4.2.-</ecNumber>
    </recommendedName>
</protein>
<dbReference type="SUPFAM" id="SSF56399">
    <property type="entry name" value="ADP-ribosylation"/>
    <property type="match status" value="2"/>
</dbReference>
<evidence type="ECO:0000256" key="8">
    <source>
        <dbReference type="SAM" id="Phobius"/>
    </source>
</evidence>
<dbReference type="Gene3D" id="1.20.1310.10">
    <property type="entry name" value="Cullin Repeats"/>
    <property type="match status" value="4"/>
</dbReference>
<keyword evidence="6" id="KW-0175">Coiled coil</keyword>
<evidence type="ECO:0000256" key="5">
    <source>
        <dbReference type="RuleBase" id="RU362114"/>
    </source>
</evidence>
<dbReference type="SUPFAM" id="SSF74788">
    <property type="entry name" value="Cullin repeat-like"/>
    <property type="match status" value="1"/>
</dbReference>
<dbReference type="InterPro" id="IPR035999">
    <property type="entry name" value="Sec7_dom_sf"/>
</dbReference>
<dbReference type="InterPro" id="IPR036390">
    <property type="entry name" value="WH_DNA-bd_sf"/>
</dbReference>
<feature type="chain" id="PRO_5046453558" description="Poly [ADP-ribose] polymerase" evidence="9">
    <location>
        <begin position="24"/>
        <end position="3511"/>
    </location>
</feature>
<dbReference type="InterPro" id="IPR023394">
    <property type="entry name" value="Sec7_C_sf"/>
</dbReference>
<dbReference type="Pfam" id="PF10294">
    <property type="entry name" value="Methyltransf_16"/>
    <property type="match status" value="1"/>
</dbReference>